<protein>
    <recommendedName>
        <fullName evidence="4 5">Large ribosomal subunit protein bL20</fullName>
    </recommendedName>
</protein>
<dbReference type="GO" id="GO:0003735">
    <property type="term" value="F:structural constituent of ribosome"/>
    <property type="evidence" value="ECO:0007669"/>
    <property type="project" value="InterPro"/>
</dbReference>
<dbReference type="CDD" id="cd07026">
    <property type="entry name" value="Ribosomal_L20"/>
    <property type="match status" value="1"/>
</dbReference>
<evidence type="ECO:0000256" key="3">
    <source>
        <dbReference type="ARBA" id="ARBA00023274"/>
    </source>
</evidence>
<sequence>MRVKTGITRRRRHKKILKANKGYRMSKSKLYKVGHEAYMHAGQYSYNDRKKRRNQARKVWIDRMNAAARENGMTYSQLIHKLRTADIQLNRKMLSEIALGHSEVFSKIVASL</sequence>
<evidence type="ECO:0000256" key="2">
    <source>
        <dbReference type="ARBA" id="ARBA00022980"/>
    </source>
</evidence>
<evidence type="ECO:0000256" key="1">
    <source>
        <dbReference type="ARBA" id="ARBA00007698"/>
    </source>
</evidence>
<dbReference type="GO" id="GO:0006412">
    <property type="term" value="P:translation"/>
    <property type="evidence" value="ECO:0007669"/>
    <property type="project" value="InterPro"/>
</dbReference>
<dbReference type="GO" id="GO:0000027">
    <property type="term" value="P:ribosomal large subunit assembly"/>
    <property type="evidence" value="ECO:0007669"/>
    <property type="project" value="UniProtKB-UniRule"/>
</dbReference>
<evidence type="ECO:0000256" key="4">
    <source>
        <dbReference type="ARBA" id="ARBA00035172"/>
    </source>
</evidence>
<dbReference type="PRINTS" id="PR00062">
    <property type="entry name" value="RIBOSOMALL20"/>
</dbReference>
<keyword evidence="2 5" id="KW-0689">Ribosomal protein</keyword>
<dbReference type="Proteomes" id="UP000741282">
    <property type="component" value="Unassembled WGS sequence"/>
</dbReference>
<dbReference type="InterPro" id="IPR035566">
    <property type="entry name" value="Ribosomal_protein_bL20_C"/>
</dbReference>
<gene>
    <name evidence="5 7" type="primary">rplT</name>
    <name evidence="7" type="ORF">KC685_02980</name>
</gene>
<dbReference type="NCBIfam" id="TIGR01032">
    <property type="entry name" value="rplT_bact"/>
    <property type="match status" value="1"/>
</dbReference>
<dbReference type="AlphaFoldDB" id="A0A955I999"/>
<evidence type="ECO:0000313" key="8">
    <source>
        <dbReference type="Proteomes" id="UP000741282"/>
    </source>
</evidence>
<dbReference type="Gene3D" id="6.10.160.10">
    <property type="match status" value="1"/>
</dbReference>
<reference evidence="7" key="2">
    <citation type="journal article" date="2021" name="Microbiome">
        <title>Successional dynamics and alternative stable states in a saline activated sludge microbial community over 9 years.</title>
        <authorList>
            <person name="Wang Y."/>
            <person name="Ye J."/>
            <person name="Ju F."/>
            <person name="Liu L."/>
            <person name="Boyd J.A."/>
            <person name="Deng Y."/>
            <person name="Parks D.H."/>
            <person name="Jiang X."/>
            <person name="Yin X."/>
            <person name="Woodcroft B.J."/>
            <person name="Tyson G.W."/>
            <person name="Hugenholtz P."/>
            <person name="Polz M.F."/>
            <person name="Zhang T."/>
        </authorList>
    </citation>
    <scope>NUCLEOTIDE SEQUENCE</scope>
    <source>
        <strain evidence="7">HKST-UBA17</strain>
    </source>
</reference>
<keyword evidence="3 5" id="KW-0687">Ribonucleoprotein</keyword>
<dbReference type="GO" id="GO:1990904">
    <property type="term" value="C:ribonucleoprotein complex"/>
    <property type="evidence" value="ECO:0007669"/>
    <property type="project" value="UniProtKB-KW"/>
</dbReference>
<comment type="caution">
    <text evidence="7">The sequence shown here is derived from an EMBL/GenBank/DDBJ whole genome shotgun (WGS) entry which is preliminary data.</text>
</comment>
<comment type="function">
    <text evidence="5 6">Binds directly to 23S ribosomal RNA and is necessary for the in vitro assembly process of the 50S ribosomal subunit. It is not involved in the protein synthesizing functions of that subunit.</text>
</comment>
<dbReference type="HAMAP" id="MF_00382">
    <property type="entry name" value="Ribosomal_bL20"/>
    <property type="match status" value="1"/>
</dbReference>
<evidence type="ECO:0000256" key="5">
    <source>
        <dbReference type="HAMAP-Rule" id="MF_00382"/>
    </source>
</evidence>
<dbReference type="GO" id="GO:0019843">
    <property type="term" value="F:rRNA binding"/>
    <property type="evidence" value="ECO:0007669"/>
    <property type="project" value="UniProtKB-UniRule"/>
</dbReference>
<comment type="similarity">
    <text evidence="1 5 6">Belongs to the bacterial ribosomal protein bL20 family.</text>
</comment>
<keyword evidence="5 6" id="KW-0699">rRNA-binding</keyword>
<dbReference type="Gene3D" id="1.10.1900.20">
    <property type="entry name" value="Ribosomal protein L20"/>
    <property type="match status" value="1"/>
</dbReference>
<dbReference type="Pfam" id="PF00453">
    <property type="entry name" value="Ribosomal_L20"/>
    <property type="match status" value="1"/>
</dbReference>
<dbReference type="SUPFAM" id="SSF74731">
    <property type="entry name" value="Ribosomal protein L20"/>
    <property type="match status" value="1"/>
</dbReference>
<dbReference type="FunFam" id="1.10.1900.20:FF:000001">
    <property type="entry name" value="50S ribosomal protein L20"/>
    <property type="match status" value="1"/>
</dbReference>
<accession>A0A955I999</accession>
<dbReference type="PANTHER" id="PTHR10986">
    <property type="entry name" value="39S RIBOSOMAL PROTEIN L20"/>
    <property type="match status" value="1"/>
</dbReference>
<reference evidence="7" key="1">
    <citation type="submission" date="2020-04" db="EMBL/GenBank/DDBJ databases">
        <authorList>
            <person name="Zhang T."/>
        </authorList>
    </citation>
    <scope>NUCLEOTIDE SEQUENCE</scope>
    <source>
        <strain evidence="7">HKST-UBA17</strain>
    </source>
</reference>
<name>A0A955I999_9BACT</name>
<evidence type="ECO:0000313" key="7">
    <source>
        <dbReference type="EMBL" id="MCA9376858.1"/>
    </source>
</evidence>
<dbReference type="InterPro" id="IPR005813">
    <property type="entry name" value="Ribosomal_bL20"/>
</dbReference>
<evidence type="ECO:0000256" key="6">
    <source>
        <dbReference type="RuleBase" id="RU000560"/>
    </source>
</evidence>
<dbReference type="GO" id="GO:0005840">
    <property type="term" value="C:ribosome"/>
    <property type="evidence" value="ECO:0007669"/>
    <property type="project" value="UniProtKB-KW"/>
</dbReference>
<keyword evidence="5 6" id="KW-0694">RNA-binding</keyword>
<organism evidence="7 8">
    <name type="scientific">Candidatus Dojkabacteria bacterium</name>
    <dbReference type="NCBI Taxonomy" id="2099670"/>
    <lineage>
        <taxon>Bacteria</taxon>
        <taxon>Candidatus Dojkabacteria</taxon>
    </lineage>
</organism>
<proteinExistence type="inferred from homology"/>
<dbReference type="EMBL" id="JAGQLN010000009">
    <property type="protein sequence ID" value="MCA9376858.1"/>
    <property type="molecule type" value="Genomic_DNA"/>
</dbReference>